<reference evidence="10 11" key="2">
    <citation type="submission" date="2016-12" db="EMBL/GenBank/DDBJ databases">
        <title>Draft Genome Sequence of Cystobacter ferrugineus Strain Cbfe23.</title>
        <authorList>
            <person name="Akbar S."/>
            <person name="Dowd S.E."/>
            <person name="Stevens D.C."/>
        </authorList>
    </citation>
    <scope>NUCLEOTIDE SEQUENCE [LARGE SCALE GENOMIC DNA]</scope>
    <source>
        <strain evidence="10 11">Cbfe23</strain>
    </source>
</reference>
<dbReference type="RefSeq" id="WP_071896033.1">
    <property type="nucleotide sequence ID" value="NZ_MPIN01000001.1"/>
</dbReference>
<dbReference type="STRING" id="83449.BON30_01520"/>
<dbReference type="PANTHER" id="PTHR43616:SF5">
    <property type="entry name" value="GLYCEROL DEHYDROGENASE 1"/>
    <property type="match status" value="1"/>
</dbReference>
<gene>
    <name evidence="10" type="ORF">BON30_01520</name>
</gene>
<keyword evidence="2" id="KW-0444">Lipid biosynthesis</keyword>
<dbReference type="PANTHER" id="PTHR43616">
    <property type="entry name" value="GLYCEROL DEHYDROGENASE"/>
    <property type="match status" value="1"/>
</dbReference>
<keyword evidence="4" id="KW-0521">NADP</keyword>
<evidence type="ECO:0000256" key="3">
    <source>
        <dbReference type="ARBA" id="ARBA00022723"/>
    </source>
</evidence>
<keyword evidence="9" id="KW-1208">Phospholipid metabolism</keyword>
<dbReference type="GO" id="GO:0046872">
    <property type="term" value="F:metal ion binding"/>
    <property type="evidence" value="ECO:0007669"/>
    <property type="project" value="UniProtKB-KW"/>
</dbReference>
<dbReference type="GO" id="GO:0016614">
    <property type="term" value="F:oxidoreductase activity, acting on CH-OH group of donors"/>
    <property type="evidence" value="ECO:0007669"/>
    <property type="project" value="InterPro"/>
</dbReference>
<comment type="caution">
    <text evidence="10">The sequence shown here is derived from an EMBL/GenBank/DDBJ whole genome shotgun (WGS) entry which is preliminary data.</text>
</comment>
<evidence type="ECO:0000256" key="5">
    <source>
        <dbReference type="ARBA" id="ARBA00023002"/>
    </source>
</evidence>
<sequence>MSTSSALQQFLSRLGPDGVLACTCGRNHGVQVKQVLIGEDALRQSASLLRRQWGQSPTIWVLSDEHTEAAAAERWKTSVHAGRLVARILPGVPRPVPTLALAQELAAEARAASPDLLVGVGSGVISDLVKKVSLDTGVPNWCIATAPSVDAYSSTTAALRLEGYHQAVPARPSEVIVGDLEVLARAPRLLFLAGLGDLLAKYLAHLDWHLARLVTRETFCAPLAGLALDSAREALAAARAWQTQPLEAVRALAEAALASGFAMQAVGSSRPAASAEHTIAHFWEMAGAVAEEEKDLHGLLVGAACRLVLPGYVGWYRQLGGVEVDVEARLTALEQAPPWHERLEAAMVPFRHKIEGELRGRTFDRQALAQRLDAFARKRDVLQGMAEPLLKELADAIALLERIGFPFALEELGIDARHGMPPVRHARLLRNRYTTFDLAHELGQEDALLGLISRGALE</sequence>
<evidence type="ECO:0000256" key="6">
    <source>
        <dbReference type="ARBA" id="ARBA00023027"/>
    </source>
</evidence>
<dbReference type="EMBL" id="MPIN01000001">
    <property type="protein sequence ID" value="OJH41938.1"/>
    <property type="molecule type" value="Genomic_DNA"/>
</dbReference>
<dbReference type="AlphaFoldDB" id="A0A1L9BIF5"/>
<evidence type="ECO:0000256" key="7">
    <source>
        <dbReference type="ARBA" id="ARBA00023098"/>
    </source>
</evidence>
<keyword evidence="7" id="KW-0443">Lipid metabolism</keyword>
<proteinExistence type="predicted"/>
<accession>A0A1L9BIF5</accession>
<name>A0A1L9BIF5_9BACT</name>
<evidence type="ECO:0000256" key="8">
    <source>
        <dbReference type="ARBA" id="ARBA00023209"/>
    </source>
</evidence>
<dbReference type="InterPro" id="IPR016205">
    <property type="entry name" value="Glycerol_DH"/>
</dbReference>
<reference evidence="11" key="1">
    <citation type="submission" date="2016-11" db="EMBL/GenBank/DDBJ databases">
        <authorList>
            <person name="Shukria A."/>
            <person name="Stevens D.C."/>
        </authorList>
    </citation>
    <scope>NUCLEOTIDE SEQUENCE [LARGE SCALE GENOMIC DNA]</scope>
    <source>
        <strain evidence="11">Cbfe23</strain>
    </source>
</reference>
<dbReference type="InterPro" id="IPR032837">
    <property type="entry name" value="G1PDH"/>
</dbReference>
<evidence type="ECO:0000256" key="4">
    <source>
        <dbReference type="ARBA" id="ARBA00022857"/>
    </source>
</evidence>
<protein>
    <recommendedName>
        <fullName evidence="12">3-dehydroquinate synthase</fullName>
    </recommendedName>
</protein>
<dbReference type="Gene3D" id="3.40.50.1970">
    <property type="match status" value="1"/>
</dbReference>
<keyword evidence="6" id="KW-0520">NAD</keyword>
<keyword evidence="8" id="KW-0594">Phospholipid biosynthesis</keyword>
<keyword evidence="3" id="KW-0479">Metal-binding</keyword>
<evidence type="ECO:0000313" key="10">
    <source>
        <dbReference type="EMBL" id="OJH41938.1"/>
    </source>
</evidence>
<evidence type="ECO:0008006" key="12">
    <source>
        <dbReference type="Google" id="ProtNLM"/>
    </source>
</evidence>
<keyword evidence="11" id="KW-1185">Reference proteome</keyword>
<organism evidence="10 11">
    <name type="scientific">Cystobacter ferrugineus</name>
    <dbReference type="NCBI Taxonomy" id="83449"/>
    <lineage>
        <taxon>Bacteria</taxon>
        <taxon>Pseudomonadati</taxon>
        <taxon>Myxococcota</taxon>
        <taxon>Myxococcia</taxon>
        <taxon>Myxococcales</taxon>
        <taxon>Cystobacterineae</taxon>
        <taxon>Archangiaceae</taxon>
        <taxon>Cystobacter</taxon>
    </lineage>
</organism>
<dbReference type="Gene3D" id="1.20.1090.10">
    <property type="entry name" value="Dehydroquinate synthase-like - alpha domain"/>
    <property type="match status" value="1"/>
</dbReference>
<keyword evidence="5" id="KW-0560">Oxidoreductase</keyword>
<evidence type="ECO:0000256" key="9">
    <source>
        <dbReference type="ARBA" id="ARBA00023264"/>
    </source>
</evidence>
<dbReference type="Proteomes" id="UP000182229">
    <property type="component" value="Unassembled WGS sequence"/>
</dbReference>
<evidence type="ECO:0000313" key="11">
    <source>
        <dbReference type="Proteomes" id="UP000182229"/>
    </source>
</evidence>
<evidence type="ECO:0000256" key="1">
    <source>
        <dbReference type="ARBA" id="ARBA00022490"/>
    </source>
</evidence>
<dbReference type="SUPFAM" id="SSF56796">
    <property type="entry name" value="Dehydroquinate synthase-like"/>
    <property type="match status" value="1"/>
</dbReference>
<evidence type="ECO:0000256" key="2">
    <source>
        <dbReference type="ARBA" id="ARBA00022516"/>
    </source>
</evidence>
<dbReference type="Pfam" id="PF13685">
    <property type="entry name" value="Fe-ADH_2"/>
    <property type="match status" value="1"/>
</dbReference>
<dbReference type="GO" id="GO:0008654">
    <property type="term" value="P:phospholipid biosynthetic process"/>
    <property type="evidence" value="ECO:0007669"/>
    <property type="project" value="UniProtKB-KW"/>
</dbReference>
<keyword evidence="1" id="KW-0963">Cytoplasm</keyword>